<keyword evidence="2" id="KW-0472">Membrane</keyword>
<feature type="transmembrane region" description="Helical" evidence="2">
    <location>
        <begin position="58"/>
        <end position="77"/>
    </location>
</feature>
<reference evidence="3" key="1">
    <citation type="submission" date="2022-11" db="EMBL/GenBank/DDBJ databases">
        <authorList>
            <person name="Somphong A."/>
            <person name="Phongsopitanun W."/>
        </authorList>
    </citation>
    <scope>NUCLEOTIDE SEQUENCE</scope>
    <source>
        <strain evidence="3">Pm04-4</strain>
    </source>
</reference>
<comment type="caution">
    <text evidence="3">The sequence shown here is derived from an EMBL/GenBank/DDBJ whole genome shotgun (WGS) entry which is preliminary data.</text>
</comment>
<name>A0ABT4AUZ2_9ACTN</name>
<evidence type="ECO:0000256" key="1">
    <source>
        <dbReference type="SAM" id="MobiDB-lite"/>
    </source>
</evidence>
<sequence length="216" mass="23295">MTNTEYDGGNDDRRNTPPADPWMESAPTSPIDHGDTFVSPVSDDSYFGEPPHRRSSRGWWIVAAMVAFVACLGGLLLNPFNDDDGREQATPTPGVTTPAVTAAPQVKKQAPQTNTTRAVVAEPPADEVVYLVKSTGQGDLASVSYTDQDRDIIRKGEVKLPWKHTFRFQGNKPPLVVIAQRKRGGTGEVTCSITVGGKELSNAVQRGRYAAPQCSA</sequence>
<keyword evidence="4" id="KW-1185">Reference proteome</keyword>
<feature type="region of interest" description="Disordered" evidence="1">
    <location>
        <begin position="1"/>
        <end position="37"/>
    </location>
</feature>
<keyword evidence="2" id="KW-1133">Transmembrane helix</keyword>
<evidence type="ECO:0000313" key="3">
    <source>
        <dbReference type="EMBL" id="MCY1137173.1"/>
    </source>
</evidence>
<dbReference type="InterPro" id="IPR038468">
    <property type="entry name" value="MmpS_C"/>
</dbReference>
<organism evidence="3 4">
    <name type="scientific">Paractinoplanes pyxinae</name>
    <dbReference type="NCBI Taxonomy" id="2997416"/>
    <lineage>
        <taxon>Bacteria</taxon>
        <taxon>Bacillati</taxon>
        <taxon>Actinomycetota</taxon>
        <taxon>Actinomycetes</taxon>
        <taxon>Micromonosporales</taxon>
        <taxon>Micromonosporaceae</taxon>
        <taxon>Paractinoplanes</taxon>
    </lineage>
</organism>
<dbReference type="RefSeq" id="WP_267561007.1">
    <property type="nucleotide sequence ID" value="NZ_JAPNTZ010000001.1"/>
</dbReference>
<evidence type="ECO:0000313" key="4">
    <source>
        <dbReference type="Proteomes" id="UP001151002"/>
    </source>
</evidence>
<accession>A0ABT4AUZ2</accession>
<proteinExistence type="predicted"/>
<dbReference type="Gene3D" id="2.60.40.2880">
    <property type="entry name" value="MmpS1-5, C-terminal soluble domain"/>
    <property type="match status" value="1"/>
</dbReference>
<protein>
    <submittedName>
        <fullName evidence="3">MmpS family transport accessory protein</fullName>
    </submittedName>
</protein>
<gene>
    <name evidence="3" type="ORF">OWR29_04120</name>
</gene>
<dbReference type="Proteomes" id="UP001151002">
    <property type="component" value="Unassembled WGS sequence"/>
</dbReference>
<keyword evidence="2" id="KW-0812">Transmembrane</keyword>
<evidence type="ECO:0000256" key="2">
    <source>
        <dbReference type="SAM" id="Phobius"/>
    </source>
</evidence>
<dbReference type="EMBL" id="JAPNTZ010000001">
    <property type="protein sequence ID" value="MCY1137173.1"/>
    <property type="molecule type" value="Genomic_DNA"/>
</dbReference>